<dbReference type="Proteomes" id="UP000824881">
    <property type="component" value="Unassembled WGS sequence"/>
</dbReference>
<reference evidence="1 2" key="1">
    <citation type="journal article" date="2021" name="Appl. Environ. Microbiol.">
        <title>Genetic linkage and physical mapping for an oyster mushroom Pleurotus cornucopiae and QTL analysis for the trait cap color.</title>
        <authorList>
            <person name="Zhang Y."/>
            <person name="Gao W."/>
            <person name="Sonnenberg A."/>
            <person name="Chen Q."/>
            <person name="Zhang J."/>
            <person name="Huang C."/>
        </authorList>
    </citation>
    <scope>NUCLEOTIDE SEQUENCE [LARGE SCALE GENOMIC DNA]</scope>
    <source>
        <strain evidence="1">CCMSSC00406</strain>
    </source>
</reference>
<accession>A0ACB7INJ9</accession>
<evidence type="ECO:0000313" key="1">
    <source>
        <dbReference type="EMBL" id="KAG9219431.1"/>
    </source>
</evidence>
<evidence type="ECO:0000313" key="2">
    <source>
        <dbReference type="Proteomes" id="UP000824881"/>
    </source>
</evidence>
<name>A0ACB7INJ9_PLECO</name>
<gene>
    <name evidence="1" type="ORF">CCMSSC00406_0005325</name>
</gene>
<organism evidence="1 2">
    <name type="scientific">Pleurotus cornucopiae</name>
    <name type="common">Cornucopia mushroom</name>
    <dbReference type="NCBI Taxonomy" id="5321"/>
    <lineage>
        <taxon>Eukaryota</taxon>
        <taxon>Fungi</taxon>
        <taxon>Dikarya</taxon>
        <taxon>Basidiomycota</taxon>
        <taxon>Agaricomycotina</taxon>
        <taxon>Agaricomycetes</taxon>
        <taxon>Agaricomycetidae</taxon>
        <taxon>Agaricales</taxon>
        <taxon>Pleurotineae</taxon>
        <taxon>Pleurotaceae</taxon>
        <taxon>Pleurotus</taxon>
    </lineage>
</organism>
<comment type="caution">
    <text evidence="1">The sequence shown here is derived from an EMBL/GenBank/DDBJ whole genome shotgun (WGS) entry which is preliminary data.</text>
</comment>
<protein>
    <submittedName>
        <fullName evidence="1">Uncharacterized protein</fullName>
    </submittedName>
</protein>
<dbReference type="EMBL" id="WQMT02000009">
    <property type="protein sequence ID" value="KAG9219431.1"/>
    <property type="molecule type" value="Genomic_DNA"/>
</dbReference>
<proteinExistence type="predicted"/>
<sequence>MVYNGVFKWDSRSPASTNQSLFYTITSSTRSSSVILQSMLAALTQVLGALWAFTLGMVACLTGRCAHSPFKSELPVVAPYGGRVNRQIKPKAAGGVTVSTHTYGATSVEARMNNGFGAFFDDSGEGLDVKEFGTRNDDIEAMKSEWSKLLKQGSGPNSSDEDGASFTPLILNAMLMMIYPDDLHFFSSLTTKKPSPEPGQFHDAALSLRQVERALGDINLVDVSCSSSPSTTESSATDSPLSTSSSYEAFEKFQMFRFPLGPASPDCASPMFSPGLWYEEFEQTGAASGGGFLPTTPMTISIGKRGIVLHDYGDFDKNTLSTPGPCRRGYQWSRDVV</sequence>
<keyword evidence="2" id="KW-1185">Reference proteome</keyword>